<comment type="caution">
    <text evidence="2">The sequence shown here is derived from an EMBL/GenBank/DDBJ whole genome shotgun (WGS) entry which is preliminary data.</text>
</comment>
<dbReference type="AlphaFoldDB" id="A0AA40ANB6"/>
<evidence type="ECO:0000313" key="3">
    <source>
        <dbReference type="Proteomes" id="UP001172159"/>
    </source>
</evidence>
<evidence type="ECO:0008006" key="4">
    <source>
        <dbReference type="Google" id="ProtNLM"/>
    </source>
</evidence>
<accession>A0AA40ANB6</accession>
<keyword evidence="3" id="KW-1185">Reference proteome</keyword>
<gene>
    <name evidence="2" type="ORF">B0T21DRAFT_59794</name>
</gene>
<organism evidence="2 3">
    <name type="scientific">Apiosordaria backusii</name>
    <dbReference type="NCBI Taxonomy" id="314023"/>
    <lineage>
        <taxon>Eukaryota</taxon>
        <taxon>Fungi</taxon>
        <taxon>Dikarya</taxon>
        <taxon>Ascomycota</taxon>
        <taxon>Pezizomycotina</taxon>
        <taxon>Sordariomycetes</taxon>
        <taxon>Sordariomycetidae</taxon>
        <taxon>Sordariales</taxon>
        <taxon>Lasiosphaeriaceae</taxon>
        <taxon>Apiosordaria</taxon>
    </lineage>
</organism>
<reference evidence="2" key="1">
    <citation type="submission" date="2023-06" db="EMBL/GenBank/DDBJ databases">
        <title>Genome-scale phylogeny and comparative genomics of the fungal order Sordariales.</title>
        <authorList>
            <consortium name="Lawrence Berkeley National Laboratory"/>
            <person name="Hensen N."/>
            <person name="Bonometti L."/>
            <person name="Westerberg I."/>
            <person name="Brannstrom I.O."/>
            <person name="Guillou S."/>
            <person name="Cros-Aarteil S."/>
            <person name="Calhoun S."/>
            <person name="Haridas S."/>
            <person name="Kuo A."/>
            <person name="Mondo S."/>
            <person name="Pangilinan J."/>
            <person name="Riley R."/>
            <person name="Labutti K."/>
            <person name="Andreopoulos B."/>
            <person name="Lipzen A."/>
            <person name="Chen C."/>
            <person name="Yanf M."/>
            <person name="Daum C."/>
            <person name="Ng V."/>
            <person name="Clum A."/>
            <person name="Steindorff A."/>
            <person name="Ohm R."/>
            <person name="Martin F."/>
            <person name="Silar P."/>
            <person name="Natvig D."/>
            <person name="Lalanne C."/>
            <person name="Gautier V."/>
            <person name="Ament-Velasquez S.L."/>
            <person name="Kruys A."/>
            <person name="Hutchinson M.I."/>
            <person name="Powell A.J."/>
            <person name="Barry K."/>
            <person name="Miller A.N."/>
            <person name="Grigoriev I.V."/>
            <person name="Debuchy R."/>
            <person name="Gladieux P."/>
            <person name="Thoren M.H."/>
            <person name="Johannesson H."/>
        </authorList>
    </citation>
    <scope>NUCLEOTIDE SEQUENCE</scope>
    <source>
        <strain evidence="2">CBS 540.89</strain>
    </source>
</reference>
<feature type="signal peptide" evidence="1">
    <location>
        <begin position="1"/>
        <end position="18"/>
    </location>
</feature>
<dbReference type="EMBL" id="JAUKTV010000013">
    <property type="protein sequence ID" value="KAK0718991.1"/>
    <property type="molecule type" value="Genomic_DNA"/>
</dbReference>
<name>A0AA40ANB6_9PEZI</name>
<feature type="chain" id="PRO_5041280742" description="Secreted protein" evidence="1">
    <location>
        <begin position="19"/>
        <end position="93"/>
    </location>
</feature>
<sequence>MPSPCHLGVACFQHLALAYTLFVSYSARHWCGSKYRGEGGHVGRSMQVMQCHLAIQSSPDTEQTRWTTPKLPPTPTDTYFYLAISSYQLSNTR</sequence>
<dbReference type="Proteomes" id="UP001172159">
    <property type="component" value="Unassembled WGS sequence"/>
</dbReference>
<keyword evidence="1" id="KW-0732">Signal</keyword>
<protein>
    <recommendedName>
        <fullName evidence="4">Secreted protein</fullName>
    </recommendedName>
</protein>
<proteinExistence type="predicted"/>
<evidence type="ECO:0000313" key="2">
    <source>
        <dbReference type="EMBL" id="KAK0718991.1"/>
    </source>
</evidence>
<evidence type="ECO:0000256" key="1">
    <source>
        <dbReference type="SAM" id="SignalP"/>
    </source>
</evidence>